<evidence type="ECO:0000313" key="2">
    <source>
        <dbReference type="Proteomes" id="UP000243975"/>
    </source>
</evidence>
<dbReference type="EMBL" id="LEKV01001058">
    <property type="protein sequence ID" value="KVI09495.1"/>
    <property type="molecule type" value="Genomic_DNA"/>
</dbReference>
<evidence type="ECO:0000313" key="1">
    <source>
        <dbReference type="EMBL" id="KVI09495.1"/>
    </source>
</evidence>
<dbReference type="Gramene" id="KVI09495">
    <property type="protein sequence ID" value="KVI09495"/>
    <property type="gene ID" value="Ccrd_012103"/>
</dbReference>
<organism evidence="1 2">
    <name type="scientific">Cynara cardunculus var. scolymus</name>
    <name type="common">Globe artichoke</name>
    <name type="synonym">Cynara scolymus</name>
    <dbReference type="NCBI Taxonomy" id="59895"/>
    <lineage>
        <taxon>Eukaryota</taxon>
        <taxon>Viridiplantae</taxon>
        <taxon>Streptophyta</taxon>
        <taxon>Embryophyta</taxon>
        <taxon>Tracheophyta</taxon>
        <taxon>Spermatophyta</taxon>
        <taxon>Magnoliopsida</taxon>
        <taxon>eudicotyledons</taxon>
        <taxon>Gunneridae</taxon>
        <taxon>Pentapetalae</taxon>
        <taxon>asterids</taxon>
        <taxon>campanulids</taxon>
        <taxon>Asterales</taxon>
        <taxon>Asteraceae</taxon>
        <taxon>Carduoideae</taxon>
        <taxon>Cardueae</taxon>
        <taxon>Carduinae</taxon>
        <taxon>Cynara</taxon>
    </lineage>
</organism>
<dbReference type="Proteomes" id="UP000243975">
    <property type="component" value="Unassembled WGS sequence"/>
</dbReference>
<protein>
    <submittedName>
        <fullName evidence="1">Uncharacterized protein</fullName>
    </submittedName>
</protein>
<comment type="caution">
    <text evidence="1">The sequence shown here is derived from an EMBL/GenBank/DDBJ whole genome shotgun (WGS) entry which is preliminary data.</text>
</comment>
<gene>
    <name evidence="1" type="ORF">Ccrd_012103</name>
</gene>
<sequence>MSFPMEAIAKRVLSMETPMGVPWKFPPCKALFLATSIKGLSLTELISLSIIFVDDRITSICGPSHWGELEEATRDTGEAEGLFGIEDFSVGTNSFGVGTTGEKSGNVGQGNKVAGGGDGATESGLKLKILPNELLLKCPTLLRPPVRGSSEAGGNTVTISSFAHALHHPVTTGLHPSPRRLRQLHFHHRTVTGSRDSSHLRHRQSLSSQLHHRLPELRNHSLHLIKMAPRHRLCCHTPVQW</sequence>
<name>A0A118K5R4_CYNCS</name>
<keyword evidence="2" id="KW-1185">Reference proteome</keyword>
<accession>A0A118K5R4</accession>
<reference evidence="1 2" key="1">
    <citation type="journal article" date="2016" name="Sci. Rep.">
        <title>The genome sequence of the outbreeding globe artichoke constructed de novo incorporating a phase-aware low-pass sequencing strategy of F1 progeny.</title>
        <authorList>
            <person name="Scaglione D."/>
            <person name="Reyes-Chin-Wo S."/>
            <person name="Acquadro A."/>
            <person name="Froenicke L."/>
            <person name="Portis E."/>
            <person name="Beitel C."/>
            <person name="Tirone M."/>
            <person name="Mauro R."/>
            <person name="Lo Monaco A."/>
            <person name="Mauromicale G."/>
            <person name="Faccioli P."/>
            <person name="Cattivelli L."/>
            <person name="Rieseberg L."/>
            <person name="Michelmore R."/>
            <person name="Lanteri S."/>
        </authorList>
    </citation>
    <scope>NUCLEOTIDE SEQUENCE [LARGE SCALE GENOMIC DNA]</scope>
    <source>
        <strain evidence="1">2C</strain>
    </source>
</reference>
<proteinExistence type="predicted"/>
<dbReference type="AlphaFoldDB" id="A0A118K5R4"/>
<feature type="non-terminal residue" evidence="1">
    <location>
        <position position="1"/>
    </location>
</feature>